<evidence type="ECO:0000256" key="5">
    <source>
        <dbReference type="ARBA" id="ARBA00022801"/>
    </source>
</evidence>
<comment type="caution">
    <text evidence="9">The sequence shown here is derived from an EMBL/GenBank/DDBJ whole genome shotgun (WGS) entry which is preliminary data.</text>
</comment>
<comment type="cofactor">
    <cofactor evidence="2">
        <name>Zn(2+)</name>
        <dbReference type="ChEBI" id="CHEBI:29105"/>
    </cofactor>
</comment>
<organism evidence="9 10">
    <name type="scientific">Giardia duodenalis assemblage B</name>
    <dbReference type="NCBI Taxonomy" id="1394984"/>
    <lineage>
        <taxon>Eukaryota</taxon>
        <taxon>Metamonada</taxon>
        <taxon>Diplomonadida</taxon>
        <taxon>Hexamitidae</taxon>
        <taxon>Giardiinae</taxon>
        <taxon>Giardia</taxon>
    </lineage>
</organism>
<evidence type="ECO:0000256" key="2">
    <source>
        <dbReference type="ARBA" id="ARBA00001947"/>
    </source>
</evidence>
<evidence type="ECO:0000256" key="1">
    <source>
        <dbReference type="ARBA" id="ARBA00001946"/>
    </source>
</evidence>
<dbReference type="AlphaFoldDB" id="A0A132NQ67"/>
<evidence type="ECO:0000256" key="3">
    <source>
        <dbReference type="ARBA" id="ARBA00009595"/>
    </source>
</evidence>
<comment type="cofactor">
    <cofactor evidence="1">
        <name>Mg(2+)</name>
        <dbReference type="ChEBI" id="CHEBI:18420"/>
    </cofactor>
</comment>
<keyword evidence="4" id="KW-0479">Metal-binding</keyword>
<dbReference type="GO" id="GO:0035529">
    <property type="term" value="F:NADH pyrophosphatase activity"/>
    <property type="evidence" value="ECO:0007669"/>
    <property type="project" value="TreeGrafter"/>
</dbReference>
<comment type="similarity">
    <text evidence="3">Belongs to the Nudix hydrolase family. NudC subfamily.</text>
</comment>
<dbReference type="InterPro" id="IPR050241">
    <property type="entry name" value="NAD-cap_RNA_hydrolase_NudC"/>
</dbReference>
<dbReference type="GO" id="GO:0005777">
    <property type="term" value="C:peroxisome"/>
    <property type="evidence" value="ECO:0007669"/>
    <property type="project" value="TreeGrafter"/>
</dbReference>
<dbReference type="PANTHER" id="PTHR42904:SF6">
    <property type="entry name" value="NAD-CAPPED RNA HYDROLASE NUDT12"/>
    <property type="match status" value="1"/>
</dbReference>
<accession>A0A132NQ67</accession>
<protein>
    <submittedName>
        <fullName evidence="9">Phosphohydrolase (MutT/nudix family protein)</fullName>
    </submittedName>
</protein>
<reference evidence="9 10" key="1">
    <citation type="journal article" date="2015" name="Mol. Biochem. Parasitol.">
        <title>Identification of polymorphic genes for use in assemblage B genotyping assays through comparative genomics of multiple assemblage B Giardia duodenalis isolates.</title>
        <authorList>
            <person name="Wielinga C."/>
            <person name="Thompson R.C."/>
            <person name="Monis P."/>
            <person name="Ryan U."/>
        </authorList>
    </citation>
    <scope>NUCLEOTIDE SEQUENCE [LARGE SCALE GENOMIC DNA]</scope>
    <source>
        <strain evidence="9 10">BAH15c1</strain>
    </source>
</reference>
<dbReference type="InterPro" id="IPR020084">
    <property type="entry name" value="NUDIX_hydrolase_CS"/>
</dbReference>
<dbReference type="GO" id="GO:0005829">
    <property type="term" value="C:cytosol"/>
    <property type="evidence" value="ECO:0007669"/>
    <property type="project" value="TreeGrafter"/>
</dbReference>
<evidence type="ECO:0000256" key="4">
    <source>
        <dbReference type="ARBA" id="ARBA00022723"/>
    </source>
</evidence>
<dbReference type="VEuPathDB" id="GiardiaDB:QR46_3809"/>
<evidence type="ECO:0000313" key="10">
    <source>
        <dbReference type="Proteomes" id="UP000070089"/>
    </source>
</evidence>
<dbReference type="SUPFAM" id="SSF55811">
    <property type="entry name" value="Nudix"/>
    <property type="match status" value="1"/>
</dbReference>
<dbReference type="PROSITE" id="PS51462">
    <property type="entry name" value="NUDIX"/>
    <property type="match status" value="1"/>
</dbReference>
<proteinExistence type="inferred from homology"/>
<dbReference type="GO" id="GO:0019677">
    <property type="term" value="P:NAD+ catabolic process"/>
    <property type="evidence" value="ECO:0007669"/>
    <property type="project" value="TreeGrafter"/>
</dbReference>
<evidence type="ECO:0000256" key="6">
    <source>
        <dbReference type="ARBA" id="ARBA00022842"/>
    </source>
</evidence>
<comment type="catalytic activity">
    <reaction evidence="7">
        <text>a 5'-end NAD(+)-phospho-ribonucleoside in mRNA + H2O = a 5'-end phospho-adenosine-phospho-ribonucleoside in mRNA + beta-nicotinamide D-ribonucleotide + 2 H(+)</text>
        <dbReference type="Rhea" id="RHEA:60876"/>
        <dbReference type="Rhea" id="RHEA-COMP:15698"/>
        <dbReference type="Rhea" id="RHEA-COMP:15719"/>
        <dbReference type="ChEBI" id="CHEBI:14649"/>
        <dbReference type="ChEBI" id="CHEBI:15377"/>
        <dbReference type="ChEBI" id="CHEBI:15378"/>
        <dbReference type="ChEBI" id="CHEBI:144029"/>
        <dbReference type="ChEBI" id="CHEBI:144051"/>
    </reaction>
    <physiologicalReaction direction="left-to-right" evidence="7">
        <dbReference type="Rhea" id="RHEA:60877"/>
    </physiologicalReaction>
</comment>
<dbReference type="OrthoDB" id="10249612at2759"/>
<evidence type="ECO:0000259" key="8">
    <source>
        <dbReference type="PROSITE" id="PS51462"/>
    </source>
</evidence>
<dbReference type="GO" id="GO:0006742">
    <property type="term" value="P:NADP+ catabolic process"/>
    <property type="evidence" value="ECO:0007669"/>
    <property type="project" value="TreeGrafter"/>
</dbReference>
<dbReference type="InterPro" id="IPR000086">
    <property type="entry name" value="NUDIX_hydrolase_dom"/>
</dbReference>
<dbReference type="Pfam" id="PF00293">
    <property type="entry name" value="NUDIX"/>
    <property type="match status" value="1"/>
</dbReference>
<dbReference type="PROSITE" id="PS00893">
    <property type="entry name" value="NUDIX_BOX"/>
    <property type="match status" value="1"/>
</dbReference>
<feature type="domain" description="Nudix hydrolase" evidence="8">
    <location>
        <begin position="197"/>
        <end position="323"/>
    </location>
</feature>
<dbReference type="Proteomes" id="UP000070089">
    <property type="component" value="Unassembled WGS sequence"/>
</dbReference>
<gene>
    <name evidence="9" type="ORF">QR46_3809</name>
</gene>
<evidence type="ECO:0000256" key="7">
    <source>
        <dbReference type="ARBA" id="ARBA00023679"/>
    </source>
</evidence>
<dbReference type="PANTHER" id="PTHR42904">
    <property type="entry name" value="NUDIX HYDROLASE, NUDC SUBFAMILY"/>
    <property type="match status" value="1"/>
</dbReference>
<dbReference type="Gene3D" id="3.90.79.20">
    <property type="match status" value="1"/>
</dbReference>
<name>A0A132NQ67_GIAIN</name>
<keyword evidence="6" id="KW-0460">Magnesium</keyword>
<evidence type="ECO:0000313" key="9">
    <source>
        <dbReference type="EMBL" id="KWX12225.1"/>
    </source>
</evidence>
<sequence length="357" mass="40933">MHVLKERRAPHLVKYRIQKMEPVKVLSYTEPLETRISDHYDRSPKAIVIFDDHKTFLVRHETPILTVYEARSYFKMRHSVLLEIFPSYSLGTYMDSLVIVFLCPMECAASALPVYSTANIYECKTVRPAESGLLGRASALSRFYHETKFCSACGCILKRMISPKPLKYEHNHMGMTFTRKCVIGKQCILCKRVQRPPYYSSVIGIVVSDDKALCYQRRGNLYTHVAGFVDPGEGARITMVRELREEMGIVLNPGNCKMMPLVQPWPTSSSFMFVFYCAASEIAGTLPLVFKDCEALDGFWANLDKYKDAVQDENLAVESRQWLLPDKKSVARWMYDVFFSFQASKRPLSNRDESACK</sequence>
<dbReference type="GO" id="GO:0046872">
    <property type="term" value="F:metal ion binding"/>
    <property type="evidence" value="ECO:0007669"/>
    <property type="project" value="UniProtKB-KW"/>
</dbReference>
<keyword evidence="5 9" id="KW-0378">Hydrolase</keyword>
<dbReference type="EMBL" id="JXTI01000129">
    <property type="protein sequence ID" value="KWX12225.1"/>
    <property type="molecule type" value="Genomic_DNA"/>
</dbReference>
<dbReference type="Gene3D" id="3.90.79.10">
    <property type="entry name" value="Nucleoside Triphosphate Pyrophosphohydrolase"/>
    <property type="match status" value="1"/>
</dbReference>
<dbReference type="InterPro" id="IPR015797">
    <property type="entry name" value="NUDIX_hydrolase-like_dom_sf"/>
</dbReference>